<dbReference type="NCBIfam" id="TIGR00593">
    <property type="entry name" value="pola"/>
    <property type="match status" value="1"/>
</dbReference>
<keyword evidence="10 16" id="KW-0269">Exonuclease</keyword>
<dbReference type="PRINTS" id="PR00868">
    <property type="entry name" value="DNAPOLI"/>
</dbReference>
<dbReference type="InterPro" id="IPR018320">
    <property type="entry name" value="DNA_polymerase_1"/>
</dbReference>
<keyword evidence="12 16" id="KW-0238">DNA-binding</keyword>
<evidence type="ECO:0000313" key="21">
    <source>
        <dbReference type="Proteomes" id="UP000249746"/>
    </source>
</evidence>
<evidence type="ECO:0000256" key="7">
    <source>
        <dbReference type="ARBA" id="ARBA00022722"/>
    </source>
</evidence>
<dbReference type="SMART" id="SM00482">
    <property type="entry name" value="POLAc"/>
    <property type="match status" value="1"/>
</dbReference>
<dbReference type="InterPro" id="IPR002298">
    <property type="entry name" value="DNA_polymerase_A"/>
</dbReference>
<keyword evidence="13 16" id="KW-0234">DNA repair</keyword>
<dbReference type="AlphaFoldDB" id="A0A2W6MXA8"/>
<dbReference type="InterPro" id="IPR012337">
    <property type="entry name" value="RNaseH-like_sf"/>
</dbReference>
<dbReference type="RefSeq" id="WP_111229320.1">
    <property type="nucleotide sequence ID" value="NZ_NBIU01000005.1"/>
</dbReference>
<dbReference type="InterPro" id="IPR002421">
    <property type="entry name" value="5-3_exonuclease"/>
</dbReference>
<evidence type="ECO:0000256" key="12">
    <source>
        <dbReference type="ARBA" id="ARBA00023125"/>
    </source>
</evidence>
<dbReference type="SUPFAM" id="SSF47807">
    <property type="entry name" value="5' to 3' exonuclease, C-terminal subdomain"/>
    <property type="match status" value="1"/>
</dbReference>
<dbReference type="SUPFAM" id="SSF88723">
    <property type="entry name" value="PIN domain-like"/>
    <property type="match status" value="1"/>
</dbReference>
<keyword evidence="9 16" id="KW-0378">Hydrolase</keyword>
<dbReference type="SMART" id="SM00475">
    <property type="entry name" value="53EXOc"/>
    <property type="match status" value="1"/>
</dbReference>
<dbReference type="GO" id="GO:0003677">
    <property type="term" value="F:DNA binding"/>
    <property type="evidence" value="ECO:0007669"/>
    <property type="project" value="UniProtKB-UniRule"/>
</dbReference>
<keyword evidence="7" id="KW-0540">Nuclease</keyword>
<dbReference type="FunFam" id="1.10.150.20:FF:000003">
    <property type="entry name" value="DNA polymerase I"/>
    <property type="match status" value="1"/>
</dbReference>
<keyword evidence="8 16" id="KW-0227">DNA damage</keyword>
<dbReference type="SMART" id="SM00279">
    <property type="entry name" value="HhH2"/>
    <property type="match status" value="1"/>
</dbReference>
<dbReference type="OrthoDB" id="9806424at2"/>
<dbReference type="SUPFAM" id="SSF56672">
    <property type="entry name" value="DNA/RNA polymerases"/>
    <property type="match status" value="1"/>
</dbReference>
<comment type="function">
    <text evidence="16">In addition to polymerase activity, this DNA polymerase exhibits 3'-5' and 5'-3' exonuclease activity.</text>
</comment>
<dbReference type="InterPro" id="IPR029060">
    <property type="entry name" value="PIN-like_dom_sf"/>
</dbReference>
<dbReference type="Proteomes" id="UP000249746">
    <property type="component" value="Unassembled WGS sequence"/>
</dbReference>
<dbReference type="InterPro" id="IPR020045">
    <property type="entry name" value="DNA_polI_H3TH"/>
</dbReference>
<dbReference type="Gene3D" id="1.20.1060.10">
    <property type="entry name" value="Taq DNA Polymerase, Chain T, domain 4"/>
    <property type="match status" value="1"/>
</dbReference>
<evidence type="ECO:0000256" key="16">
    <source>
        <dbReference type="RuleBase" id="RU004460"/>
    </source>
</evidence>
<dbReference type="GO" id="GO:0006302">
    <property type="term" value="P:double-strand break repair"/>
    <property type="evidence" value="ECO:0007669"/>
    <property type="project" value="TreeGrafter"/>
</dbReference>
<evidence type="ECO:0000256" key="10">
    <source>
        <dbReference type="ARBA" id="ARBA00022839"/>
    </source>
</evidence>
<dbReference type="FunFam" id="1.20.1060.10:FF:000001">
    <property type="entry name" value="DNA polymerase I"/>
    <property type="match status" value="1"/>
</dbReference>
<dbReference type="InterPro" id="IPR002562">
    <property type="entry name" value="3'-5'_exonuclease_dom"/>
</dbReference>
<dbReference type="InterPro" id="IPR001098">
    <property type="entry name" value="DNA-dir_DNA_pol_A_palm_dom"/>
</dbReference>
<evidence type="ECO:0000256" key="3">
    <source>
        <dbReference type="ARBA" id="ARBA00020311"/>
    </source>
</evidence>
<dbReference type="InterPro" id="IPR019760">
    <property type="entry name" value="DNA-dir_DNA_pol_A_CS"/>
</dbReference>
<keyword evidence="21" id="KW-1185">Reference proteome</keyword>
<evidence type="ECO:0000256" key="15">
    <source>
        <dbReference type="NCBIfam" id="TIGR00593"/>
    </source>
</evidence>
<reference evidence="20 21" key="1">
    <citation type="submission" date="2017-03" db="EMBL/GenBank/DDBJ databases">
        <title>Genomic and clinical evidence uncovers the enterohepatic species Helicobacter valdiviensis as a potential human intestinal pathogen.</title>
        <authorList>
            <person name="Fresia P."/>
            <person name="Jara R."/>
            <person name="Sierra R."/>
            <person name="Ferres I."/>
            <person name="Greif G."/>
            <person name="Iraola G."/>
            <person name="Collado L."/>
        </authorList>
    </citation>
    <scope>NUCLEOTIDE SEQUENCE [LARGE SCALE GENOMIC DNA]</scope>
    <source>
        <strain evidence="20 21">WBE14</strain>
    </source>
</reference>
<dbReference type="Pfam" id="PF00476">
    <property type="entry name" value="DNA_pol_A"/>
    <property type="match status" value="1"/>
</dbReference>
<dbReference type="Pfam" id="PF01612">
    <property type="entry name" value="DNA_pol_A_exo1"/>
    <property type="match status" value="1"/>
</dbReference>
<keyword evidence="5 16" id="KW-0548">Nucleotidyltransferase</keyword>
<dbReference type="GO" id="GO:0008408">
    <property type="term" value="F:3'-5' exonuclease activity"/>
    <property type="evidence" value="ECO:0007669"/>
    <property type="project" value="UniProtKB-UniRule"/>
</dbReference>
<dbReference type="FunFam" id="1.10.150.20:FF:000002">
    <property type="entry name" value="DNA polymerase I"/>
    <property type="match status" value="1"/>
</dbReference>
<dbReference type="EC" id="2.7.7.7" evidence="2 15"/>
<evidence type="ECO:0000256" key="5">
    <source>
        <dbReference type="ARBA" id="ARBA00022695"/>
    </source>
</evidence>
<evidence type="ECO:0000256" key="9">
    <source>
        <dbReference type="ARBA" id="ARBA00022801"/>
    </source>
</evidence>
<gene>
    <name evidence="16" type="primary">polA</name>
    <name evidence="20" type="ORF">B6S12_02865</name>
</gene>
<dbReference type="NCBIfam" id="NF004397">
    <property type="entry name" value="PRK05755.1"/>
    <property type="match status" value="1"/>
</dbReference>
<dbReference type="Gene3D" id="3.40.50.1010">
    <property type="entry name" value="5'-nuclease"/>
    <property type="match status" value="1"/>
</dbReference>
<dbReference type="Gene3D" id="3.30.70.370">
    <property type="match status" value="1"/>
</dbReference>
<name>A0A2W6MXA8_9HELI</name>
<organism evidence="20 21">
    <name type="scientific">Helicobacter valdiviensis</name>
    <dbReference type="NCBI Taxonomy" id="1458358"/>
    <lineage>
        <taxon>Bacteria</taxon>
        <taxon>Pseudomonadati</taxon>
        <taxon>Campylobacterota</taxon>
        <taxon>Epsilonproteobacteria</taxon>
        <taxon>Campylobacterales</taxon>
        <taxon>Helicobacteraceae</taxon>
        <taxon>Helicobacter</taxon>
    </lineage>
</organism>
<protein>
    <recommendedName>
        <fullName evidence="3 15">DNA polymerase I</fullName>
        <ecNumber evidence="2 15">2.7.7.7</ecNumber>
    </recommendedName>
</protein>
<dbReference type="CDD" id="cd06139">
    <property type="entry name" value="DNA_polA_I_Ecoli_like_exo"/>
    <property type="match status" value="1"/>
</dbReference>
<dbReference type="InterPro" id="IPR008918">
    <property type="entry name" value="HhH2"/>
</dbReference>
<evidence type="ECO:0000313" key="20">
    <source>
        <dbReference type="EMBL" id="PZT48599.1"/>
    </source>
</evidence>
<dbReference type="EMBL" id="NBIU01000005">
    <property type="protein sequence ID" value="PZT48599.1"/>
    <property type="molecule type" value="Genomic_DNA"/>
</dbReference>
<dbReference type="Pfam" id="PF01367">
    <property type="entry name" value="5_3_exonuc"/>
    <property type="match status" value="1"/>
</dbReference>
<dbReference type="PANTHER" id="PTHR10133">
    <property type="entry name" value="DNA POLYMERASE I"/>
    <property type="match status" value="1"/>
</dbReference>
<keyword evidence="4 16" id="KW-0808">Transferase</keyword>
<dbReference type="GO" id="GO:0008409">
    <property type="term" value="F:5'-3' exonuclease activity"/>
    <property type="evidence" value="ECO:0007669"/>
    <property type="project" value="UniProtKB-UniRule"/>
</dbReference>
<dbReference type="SMART" id="SM00474">
    <property type="entry name" value="35EXOc"/>
    <property type="match status" value="1"/>
</dbReference>
<proteinExistence type="inferred from homology"/>
<dbReference type="Pfam" id="PF02739">
    <property type="entry name" value="5_3_exonuc_N"/>
    <property type="match status" value="1"/>
</dbReference>
<evidence type="ECO:0000256" key="1">
    <source>
        <dbReference type="ARBA" id="ARBA00007705"/>
    </source>
</evidence>
<feature type="domain" description="3'-5' exonuclease" evidence="17">
    <location>
        <begin position="303"/>
        <end position="488"/>
    </location>
</feature>
<evidence type="ECO:0000256" key="2">
    <source>
        <dbReference type="ARBA" id="ARBA00012417"/>
    </source>
</evidence>
<evidence type="ECO:0000256" key="8">
    <source>
        <dbReference type="ARBA" id="ARBA00022763"/>
    </source>
</evidence>
<dbReference type="SUPFAM" id="SSF53098">
    <property type="entry name" value="Ribonuclease H-like"/>
    <property type="match status" value="1"/>
</dbReference>
<dbReference type="CDD" id="cd08637">
    <property type="entry name" value="DNA_pol_A_pol_I_C"/>
    <property type="match status" value="1"/>
</dbReference>
<dbReference type="InterPro" id="IPR036397">
    <property type="entry name" value="RNaseH_sf"/>
</dbReference>
<dbReference type="PANTHER" id="PTHR10133:SF27">
    <property type="entry name" value="DNA POLYMERASE NU"/>
    <property type="match status" value="1"/>
</dbReference>
<comment type="caution">
    <text evidence="20">The sequence shown here is derived from an EMBL/GenBank/DDBJ whole genome shotgun (WGS) entry which is preliminary data.</text>
</comment>
<dbReference type="InterPro" id="IPR020046">
    <property type="entry name" value="5-3_exonucl_a-hlix_arch_N"/>
</dbReference>
<feature type="domain" description="DNA-directed DNA polymerase family A palm" evidence="19">
    <location>
        <begin position="656"/>
        <end position="854"/>
    </location>
</feature>
<comment type="catalytic activity">
    <reaction evidence="14 16">
        <text>DNA(n) + a 2'-deoxyribonucleoside 5'-triphosphate = DNA(n+1) + diphosphate</text>
        <dbReference type="Rhea" id="RHEA:22508"/>
        <dbReference type="Rhea" id="RHEA-COMP:17339"/>
        <dbReference type="Rhea" id="RHEA-COMP:17340"/>
        <dbReference type="ChEBI" id="CHEBI:33019"/>
        <dbReference type="ChEBI" id="CHEBI:61560"/>
        <dbReference type="ChEBI" id="CHEBI:173112"/>
        <dbReference type="EC" id="2.7.7.7"/>
    </reaction>
</comment>
<dbReference type="InterPro" id="IPR043502">
    <property type="entry name" value="DNA/RNA_pol_sf"/>
</dbReference>
<dbReference type="InterPro" id="IPR036279">
    <property type="entry name" value="5-3_exonuclease_C_sf"/>
</dbReference>
<dbReference type="Gene3D" id="1.10.150.20">
    <property type="entry name" value="5' to 3' exonuclease, C-terminal subdomain"/>
    <property type="match status" value="2"/>
</dbReference>
<evidence type="ECO:0000259" key="19">
    <source>
        <dbReference type="SMART" id="SM00482"/>
    </source>
</evidence>
<dbReference type="GO" id="GO:0003887">
    <property type="term" value="F:DNA-directed DNA polymerase activity"/>
    <property type="evidence" value="ECO:0007669"/>
    <property type="project" value="UniProtKB-UniRule"/>
</dbReference>
<keyword evidence="11 16" id="KW-0239">DNA-directed DNA polymerase</keyword>
<dbReference type="Gene3D" id="3.30.420.10">
    <property type="entry name" value="Ribonuclease H-like superfamily/Ribonuclease H"/>
    <property type="match status" value="1"/>
</dbReference>
<evidence type="ECO:0000256" key="4">
    <source>
        <dbReference type="ARBA" id="ARBA00022679"/>
    </source>
</evidence>
<dbReference type="GO" id="GO:0006261">
    <property type="term" value="P:DNA-templated DNA replication"/>
    <property type="evidence" value="ECO:0007669"/>
    <property type="project" value="UniProtKB-UniRule"/>
</dbReference>
<evidence type="ECO:0000256" key="14">
    <source>
        <dbReference type="ARBA" id="ARBA00049244"/>
    </source>
</evidence>
<comment type="similarity">
    <text evidence="1 16">Belongs to the DNA polymerase type-A family.</text>
</comment>
<dbReference type="PROSITE" id="PS00447">
    <property type="entry name" value="DNA_POLYMERASE_A"/>
    <property type="match status" value="1"/>
</dbReference>
<evidence type="ECO:0000256" key="11">
    <source>
        <dbReference type="ARBA" id="ARBA00022932"/>
    </source>
</evidence>
<evidence type="ECO:0000256" key="6">
    <source>
        <dbReference type="ARBA" id="ARBA00022705"/>
    </source>
</evidence>
<keyword evidence="6 16" id="KW-0235">DNA replication</keyword>
<dbReference type="CDD" id="cd09859">
    <property type="entry name" value="PIN_53EXO"/>
    <property type="match status" value="1"/>
</dbReference>
<feature type="domain" description="5'-3' exonuclease" evidence="18">
    <location>
        <begin position="1"/>
        <end position="257"/>
    </location>
</feature>
<sequence length="890" mass="101848">MKTLTIIDTFGFLFRSYFALPPLKNSAGFPTGLLFGFAKLIAQLHREYPEDYLVFALDSGGENFRKKIDPNYKANRPEAPEDLKLQLGVAIKWVELMGFRNIKIEGYEADDVIASINEKANKMNINVRIISHDKDLYQLIDGDTFLFDPKNKKEIREEECKEKYGILPRQFVDYQSIVGDSADNVPGVKGIGAKGAMNLLLAYDSLEGIYENLNNISPNRTKMLLEASREDAYRSRELVRLKRDLLEDFSLENCEMPKESPLYKIVKELEEYELHQILKSLKLNKKTQVTQKENTLSSFSYSVRLVNQDEELLKLIEKITPQTMVSYDSETTSLDVREAKIVGFSFSFDGNEAYYAPMAHNYLGVEEQISHQCALKFIEAIFSKAKRVIGHNLKYDLEILRTNFGFVLEDYSKIGDSMLLGWLLQSDGLCGLDPLMKKYFNHQMISYEDVVLKNENFSQIQISSAAKYASEDAAACYQLYCKLEKLIDDANLLSLAHTLEFPFIQTLIEMELNGITLDVSYLKGLKIEFRDKLAMLSHEIYTLAERTFNINSPQQLAEVLFEDLKLTTTKKTKSGFSTKEAVLQSLYKEHPIIPKILEYREIFKLFSTYIEPLLQYALSNKEHRVYASFMQTGTSTGRLSSKNPNLQNIPVKTMQGRKIREGFIASEGCVLFSLDYSQIELRLLAHFSQDSAMIKAFMEDEDIHLETAKKIFGDSVAKEKRNIAKSINFGLIYGMGPKKLSETLNITFQEAKTYIQNYFQSFPTVKDFLKNQEDFILENGYSKTLFGRKRSFDFNGVQEYQKAAFLREGINAIFQGSAADIIKKAMKKIVESKLESKLLLQVHDELIFEVQKDKVEKEAKEISAIMEGIAQLRVPLKCSLSVGKHWGELK</sequence>
<evidence type="ECO:0000259" key="17">
    <source>
        <dbReference type="SMART" id="SM00474"/>
    </source>
</evidence>
<dbReference type="CDD" id="cd09898">
    <property type="entry name" value="H3TH_53EXO"/>
    <property type="match status" value="1"/>
</dbReference>
<evidence type="ECO:0000259" key="18">
    <source>
        <dbReference type="SMART" id="SM00475"/>
    </source>
</evidence>
<accession>A0A2W6MXA8</accession>
<evidence type="ECO:0000256" key="13">
    <source>
        <dbReference type="ARBA" id="ARBA00023204"/>
    </source>
</evidence>